<keyword evidence="11" id="KW-0325">Glycoprotein</keyword>
<dbReference type="InterPro" id="IPR006202">
    <property type="entry name" value="Neur_chan_lig-bd"/>
</dbReference>
<dbReference type="InterPro" id="IPR038050">
    <property type="entry name" value="Neuro_actylchol_rec"/>
</dbReference>
<dbReference type="PANTHER" id="PTHR18945">
    <property type="entry name" value="NEUROTRANSMITTER GATED ION CHANNEL"/>
    <property type="match status" value="1"/>
</dbReference>
<feature type="domain" description="Neurotransmitter-gated ion-channel ligand-binding" evidence="17">
    <location>
        <begin position="61"/>
        <end position="268"/>
    </location>
</feature>
<feature type="transmembrane region" description="Helical" evidence="15">
    <location>
        <begin position="36"/>
        <end position="56"/>
    </location>
</feature>
<evidence type="ECO:0000256" key="9">
    <source>
        <dbReference type="ARBA" id="ARBA00023157"/>
    </source>
</evidence>
<dbReference type="Gene3D" id="2.70.170.10">
    <property type="entry name" value="Neurotransmitter-gated ion-channel ligand-binding domain"/>
    <property type="match status" value="1"/>
</dbReference>
<dbReference type="OrthoDB" id="5975154at2759"/>
<evidence type="ECO:0000256" key="7">
    <source>
        <dbReference type="ARBA" id="ARBA00023065"/>
    </source>
</evidence>
<evidence type="ECO:0000256" key="6">
    <source>
        <dbReference type="ARBA" id="ARBA00023018"/>
    </source>
</evidence>
<keyword evidence="12" id="KW-1071">Ligand-gated ion channel</keyword>
<dbReference type="InterPro" id="IPR036719">
    <property type="entry name" value="Neuro-gated_channel_TM_sf"/>
</dbReference>
<dbReference type="InterPro" id="IPR018000">
    <property type="entry name" value="Neurotransmitter_ion_chnl_CS"/>
</dbReference>
<dbReference type="SUPFAM" id="SSF90112">
    <property type="entry name" value="Neurotransmitter-gated ion-channel transmembrane pore"/>
    <property type="match status" value="1"/>
</dbReference>
<dbReference type="AlphaFoldDB" id="A0A7I8VVT6"/>
<feature type="compositionally biased region" description="Low complexity" evidence="16">
    <location>
        <begin position="436"/>
        <end position="447"/>
    </location>
</feature>
<keyword evidence="8 15" id="KW-0472">Membrane</keyword>
<keyword evidence="5 15" id="KW-1133">Transmembrane helix</keyword>
<keyword evidence="20" id="KW-1185">Reference proteome</keyword>
<dbReference type="SUPFAM" id="SSF63712">
    <property type="entry name" value="Nicotinic receptor ligand binding domain-like"/>
    <property type="match status" value="1"/>
</dbReference>
<evidence type="ECO:0000256" key="2">
    <source>
        <dbReference type="ARBA" id="ARBA00022448"/>
    </source>
</evidence>
<evidence type="ECO:0000256" key="11">
    <source>
        <dbReference type="ARBA" id="ARBA00023180"/>
    </source>
</evidence>
<keyword evidence="4 15" id="KW-0812">Transmembrane</keyword>
<evidence type="ECO:0000313" key="19">
    <source>
        <dbReference type="EMBL" id="CAD5119845.1"/>
    </source>
</evidence>
<dbReference type="GO" id="GO:0022848">
    <property type="term" value="F:acetylcholine-gated monoatomic cation-selective channel activity"/>
    <property type="evidence" value="ECO:0007669"/>
    <property type="project" value="InterPro"/>
</dbReference>
<dbReference type="Pfam" id="PF02932">
    <property type="entry name" value="Neur_chan_memb"/>
    <property type="match status" value="1"/>
</dbReference>
<gene>
    <name evidence="19" type="ORF">DGYR_LOCUS8029</name>
</gene>
<evidence type="ECO:0000256" key="12">
    <source>
        <dbReference type="ARBA" id="ARBA00023286"/>
    </source>
</evidence>
<feature type="region of interest" description="Disordered" evidence="16">
    <location>
        <begin position="429"/>
        <end position="465"/>
    </location>
</feature>
<keyword evidence="9" id="KW-1015">Disulfide bond</keyword>
<dbReference type="FunFam" id="1.20.58.390:FF:000073">
    <property type="entry name" value="Neuronal acetylcholine receptor subunit alpha-9-II"/>
    <property type="match status" value="1"/>
</dbReference>
<sequence length="541" mass="62935">MVRFDNYYTTVLRSSRLAAALLQLCSREPKMLSKSIYFRNLFWITIHILFLGTKAIREELQLLKDLLKDYDTAARPVLNQSQVVQVKMGVALFQIRDLDEKNQFLQVNAWFQFHWYDPHLTWNESDYGNLTNLRIPSTRVWIPDVVLYNSVDETKPATEVFAHTNAIVKSDGKILWVVPAMIKSSCKIDVRYFPFDEQNCSLKFGSWTYDGFQLDLTNLRDTGDLNKYIESGEWHLAGMPAKRNVEYYSCCVEPFVDVTYSIILRRKPMFYTYNLVFPCVLLMAIGVLVFCLPPESGEKVSLGITVLLAMTVYQLLIAEAIPPTSEVVPLIGQFFGATIFLLSLSSAMTVVIMKLHFNGEHGNRLPNWMRKLVLHWIARMLRMRQATVEIRKPLRDYDRELRADCDISLGLLGNHRVSVKQPPVAYCRKHLHHHQQQNQHQHQQQQNRRNIEEKRNDPFSSSAFDNYVPSTTGEALPEILNHVRQVNEELHQRYLTKEMDEHYKGEWRMVALVLDRLLLITFFVMTVLTGVVIFTDVPYYD</sequence>
<dbReference type="Pfam" id="PF02931">
    <property type="entry name" value="Neur_chan_LBD"/>
    <property type="match status" value="1"/>
</dbReference>
<feature type="domain" description="Neurotransmitter-gated ion-channel transmembrane" evidence="18">
    <location>
        <begin position="275"/>
        <end position="534"/>
    </location>
</feature>
<comment type="similarity">
    <text evidence="1">Belongs to the ligand-gated ion channel (TC 1.A.9) family. Acetylcholine receptor (TC 1.A.9.1) subfamily.</text>
</comment>
<dbReference type="Gene3D" id="1.20.58.390">
    <property type="entry name" value="Neurotransmitter-gated ion-channel transmembrane domain"/>
    <property type="match status" value="2"/>
</dbReference>
<dbReference type="Proteomes" id="UP000549394">
    <property type="component" value="Unassembled WGS sequence"/>
</dbReference>
<evidence type="ECO:0000256" key="5">
    <source>
        <dbReference type="ARBA" id="ARBA00022989"/>
    </source>
</evidence>
<evidence type="ECO:0000256" key="15">
    <source>
        <dbReference type="RuleBase" id="RU000687"/>
    </source>
</evidence>
<evidence type="ECO:0000256" key="4">
    <source>
        <dbReference type="ARBA" id="ARBA00022692"/>
    </source>
</evidence>
<evidence type="ECO:0000256" key="16">
    <source>
        <dbReference type="SAM" id="MobiDB-lite"/>
    </source>
</evidence>
<dbReference type="InterPro" id="IPR002394">
    <property type="entry name" value="Nicotinic_acetylcholine_rcpt"/>
</dbReference>
<feature type="transmembrane region" description="Helical" evidence="15">
    <location>
        <begin position="270"/>
        <end position="293"/>
    </location>
</feature>
<dbReference type="PROSITE" id="PS00236">
    <property type="entry name" value="NEUROTR_ION_CHANNEL"/>
    <property type="match status" value="1"/>
</dbReference>
<dbReference type="CDD" id="cd19051">
    <property type="entry name" value="LGIC_TM_cation"/>
    <property type="match status" value="1"/>
</dbReference>
<evidence type="ECO:0000256" key="3">
    <source>
        <dbReference type="ARBA" id="ARBA00022475"/>
    </source>
</evidence>
<evidence type="ECO:0000256" key="1">
    <source>
        <dbReference type="ARBA" id="ARBA00009237"/>
    </source>
</evidence>
<evidence type="ECO:0000313" key="20">
    <source>
        <dbReference type="Proteomes" id="UP000549394"/>
    </source>
</evidence>
<evidence type="ECO:0000256" key="14">
    <source>
        <dbReference type="ARBA" id="ARBA00034099"/>
    </source>
</evidence>
<keyword evidence="6" id="KW-0770">Synapse</keyword>
<keyword evidence="10" id="KW-0675">Receptor</keyword>
<evidence type="ECO:0000256" key="10">
    <source>
        <dbReference type="ARBA" id="ARBA00023170"/>
    </source>
</evidence>
<organism evidence="19 20">
    <name type="scientific">Dimorphilus gyrociliatus</name>
    <dbReference type="NCBI Taxonomy" id="2664684"/>
    <lineage>
        <taxon>Eukaryota</taxon>
        <taxon>Metazoa</taxon>
        <taxon>Spiralia</taxon>
        <taxon>Lophotrochozoa</taxon>
        <taxon>Annelida</taxon>
        <taxon>Polychaeta</taxon>
        <taxon>Polychaeta incertae sedis</taxon>
        <taxon>Dinophilidae</taxon>
        <taxon>Dimorphilus</taxon>
    </lineage>
</organism>
<keyword evidence="3" id="KW-1003">Cell membrane</keyword>
<accession>A0A7I8VVT6</accession>
<evidence type="ECO:0000259" key="18">
    <source>
        <dbReference type="Pfam" id="PF02932"/>
    </source>
</evidence>
<dbReference type="InterPro" id="IPR036734">
    <property type="entry name" value="Neur_chan_lig-bd_sf"/>
</dbReference>
<dbReference type="PRINTS" id="PR00254">
    <property type="entry name" value="NICOTINICR"/>
</dbReference>
<dbReference type="EMBL" id="CAJFCJ010000011">
    <property type="protein sequence ID" value="CAD5119845.1"/>
    <property type="molecule type" value="Genomic_DNA"/>
</dbReference>
<evidence type="ECO:0000256" key="13">
    <source>
        <dbReference type="ARBA" id="ARBA00023303"/>
    </source>
</evidence>
<feature type="transmembrane region" description="Helical" evidence="15">
    <location>
        <begin position="300"/>
        <end position="318"/>
    </location>
</feature>
<dbReference type="CDD" id="cd18997">
    <property type="entry name" value="LGIC_ECD_nAChR"/>
    <property type="match status" value="1"/>
</dbReference>
<dbReference type="GO" id="GO:0004888">
    <property type="term" value="F:transmembrane signaling receptor activity"/>
    <property type="evidence" value="ECO:0007669"/>
    <property type="project" value="InterPro"/>
</dbReference>
<feature type="transmembrane region" description="Helical" evidence="15">
    <location>
        <begin position="330"/>
        <end position="353"/>
    </location>
</feature>
<reference evidence="19 20" key="1">
    <citation type="submission" date="2020-08" db="EMBL/GenBank/DDBJ databases">
        <authorList>
            <person name="Hejnol A."/>
        </authorList>
    </citation>
    <scope>NUCLEOTIDE SEQUENCE [LARGE SCALE GENOMIC DNA]</scope>
</reference>
<dbReference type="InterPro" id="IPR006201">
    <property type="entry name" value="Neur_channel"/>
</dbReference>
<comment type="caution">
    <text evidence="19">The sequence shown here is derived from an EMBL/GenBank/DDBJ whole genome shotgun (WGS) entry which is preliminary data.</text>
</comment>
<keyword evidence="13 15" id="KW-0407">Ion channel</keyword>
<dbReference type="GO" id="GO:0045211">
    <property type="term" value="C:postsynaptic membrane"/>
    <property type="evidence" value="ECO:0007669"/>
    <property type="project" value="InterPro"/>
</dbReference>
<dbReference type="InterPro" id="IPR006029">
    <property type="entry name" value="Neurotrans-gated_channel_TM"/>
</dbReference>
<feature type="transmembrane region" description="Helical" evidence="15">
    <location>
        <begin position="517"/>
        <end position="535"/>
    </location>
</feature>
<evidence type="ECO:0000256" key="8">
    <source>
        <dbReference type="ARBA" id="ARBA00023136"/>
    </source>
</evidence>
<comment type="subcellular location">
    <subcellularLocation>
        <location evidence="14">Synaptic cell membrane</location>
        <topology evidence="14">Multi-pass membrane protein</topology>
    </subcellularLocation>
</comment>
<keyword evidence="7 15" id="KW-0406">Ion transport</keyword>
<evidence type="ECO:0000259" key="17">
    <source>
        <dbReference type="Pfam" id="PF02931"/>
    </source>
</evidence>
<protein>
    <submittedName>
        <fullName evidence="19">DgyrCDS8427</fullName>
    </submittedName>
</protein>
<name>A0A7I8VVT6_9ANNE</name>
<dbReference type="NCBIfam" id="TIGR00860">
    <property type="entry name" value="LIC"/>
    <property type="match status" value="1"/>
</dbReference>
<proteinExistence type="inferred from homology"/>
<dbReference type="FunFam" id="2.70.170.10:FF:000016">
    <property type="entry name" value="Nicotinic acetylcholine receptor subunit"/>
    <property type="match status" value="1"/>
</dbReference>
<keyword evidence="2 15" id="KW-0813">Transport</keyword>
<dbReference type="PRINTS" id="PR00252">
    <property type="entry name" value="NRIONCHANNEL"/>
</dbReference>